<sequence length="70" mass="7834">MAACEPCVHNKGKETSPLDSPPELKPRLPSEIGCRIVRYEVGNDSVLALHSELTSFFIKIVRDTFIASYR</sequence>
<feature type="region of interest" description="Disordered" evidence="1">
    <location>
        <begin position="1"/>
        <end position="24"/>
    </location>
</feature>
<accession>A0ABP8CLS1</accession>
<protein>
    <submittedName>
        <fullName evidence="2">Uncharacterized protein</fullName>
    </submittedName>
</protein>
<reference evidence="3" key="1">
    <citation type="journal article" date="2019" name="Int. J. Syst. Evol. Microbiol.">
        <title>The Global Catalogue of Microorganisms (GCM) 10K type strain sequencing project: providing services to taxonomists for standard genome sequencing and annotation.</title>
        <authorList>
            <consortium name="The Broad Institute Genomics Platform"/>
            <consortium name="The Broad Institute Genome Sequencing Center for Infectious Disease"/>
            <person name="Wu L."/>
            <person name="Ma J."/>
        </authorList>
    </citation>
    <scope>NUCLEOTIDE SEQUENCE [LARGE SCALE GENOMIC DNA]</scope>
    <source>
        <strain evidence="3">JCM 17440</strain>
    </source>
</reference>
<name>A0ABP8CLS1_9ACTN</name>
<evidence type="ECO:0000256" key="1">
    <source>
        <dbReference type="SAM" id="MobiDB-lite"/>
    </source>
</evidence>
<dbReference type="EMBL" id="BAABAS010000026">
    <property type="protein sequence ID" value="GAA4240791.1"/>
    <property type="molecule type" value="Genomic_DNA"/>
</dbReference>
<keyword evidence="3" id="KW-1185">Reference proteome</keyword>
<evidence type="ECO:0000313" key="3">
    <source>
        <dbReference type="Proteomes" id="UP001501710"/>
    </source>
</evidence>
<evidence type="ECO:0000313" key="2">
    <source>
        <dbReference type="EMBL" id="GAA4240791.1"/>
    </source>
</evidence>
<gene>
    <name evidence="2" type="ORF">GCM10022254_66900</name>
</gene>
<feature type="compositionally biased region" description="Basic and acidic residues" evidence="1">
    <location>
        <begin position="11"/>
        <end position="24"/>
    </location>
</feature>
<organism evidence="2 3">
    <name type="scientific">Actinomadura meridiana</name>
    <dbReference type="NCBI Taxonomy" id="559626"/>
    <lineage>
        <taxon>Bacteria</taxon>
        <taxon>Bacillati</taxon>
        <taxon>Actinomycetota</taxon>
        <taxon>Actinomycetes</taxon>
        <taxon>Streptosporangiales</taxon>
        <taxon>Thermomonosporaceae</taxon>
        <taxon>Actinomadura</taxon>
    </lineage>
</organism>
<dbReference type="Proteomes" id="UP001501710">
    <property type="component" value="Unassembled WGS sequence"/>
</dbReference>
<proteinExistence type="predicted"/>
<comment type="caution">
    <text evidence="2">The sequence shown here is derived from an EMBL/GenBank/DDBJ whole genome shotgun (WGS) entry which is preliminary data.</text>
</comment>